<dbReference type="SUPFAM" id="SSF53901">
    <property type="entry name" value="Thiolase-like"/>
    <property type="match status" value="1"/>
</dbReference>
<organism evidence="1 2">
    <name type="scientific">Pseudomonas syringae pv. pisi</name>
    <dbReference type="NCBI Taxonomy" id="59510"/>
    <lineage>
        <taxon>Bacteria</taxon>
        <taxon>Pseudomonadati</taxon>
        <taxon>Pseudomonadota</taxon>
        <taxon>Gammaproteobacteria</taxon>
        <taxon>Pseudomonadales</taxon>
        <taxon>Pseudomonadaceae</taxon>
        <taxon>Pseudomonas</taxon>
        <taxon>Pseudomonas syringae</taxon>
    </lineage>
</organism>
<evidence type="ECO:0000313" key="1">
    <source>
        <dbReference type="EMBL" id="RMO28295.1"/>
    </source>
</evidence>
<proteinExistence type="predicted"/>
<evidence type="ECO:0000313" key="2">
    <source>
        <dbReference type="Proteomes" id="UP000276886"/>
    </source>
</evidence>
<sequence>MEQSIYLGGVSYETGESVDIAAAAMSPETLDLLRAPENNVKNFSHLPGDLFDSACTSVAHSLTASGRYASDIDAVFLISSMVDAQNNIDAQWLADLSTRLGMETIPFYAVGLAGCAGFHAGLKCASAMVASGDLKNALLLSFDQSGGDLQRVYGEGSDFIYVTGDAVSSCLVSRDAHQLPYKLCGHVQYTSNTRQIEHFSSETDMRSISALMKRTYQQSSIPAASVSRFICNNYTLEATRLFCQLSGINHGKAVTRQLPRFAHCFGSDNLINLKQLEMDKELSAGDHILLFSTGPFQMGACIITCTAP</sequence>
<dbReference type="InterPro" id="IPR016039">
    <property type="entry name" value="Thiolase-like"/>
</dbReference>
<dbReference type="Proteomes" id="UP000276886">
    <property type="component" value="Unassembled WGS sequence"/>
</dbReference>
<dbReference type="AlphaFoldDB" id="A0A3M2X7P7"/>
<accession>A0A3M2X7P7</accession>
<dbReference type="GO" id="GO:0016746">
    <property type="term" value="F:acyltransferase activity"/>
    <property type="evidence" value="ECO:0007669"/>
    <property type="project" value="InterPro"/>
</dbReference>
<dbReference type="EMBL" id="RBPQ01000117">
    <property type="protein sequence ID" value="RMO28295.1"/>
    <property type="molecule type" value="Genomic_DNA"/>
</dbReference>
<gene>
    <name evidence="1" type="ORF">ALQ44_00611</name>
</gene>
<protein>
    <submittedName>
        <fullName evidence="1">Putative MupB</fullName>
    </submittedName>
</protein>
<name>A0A3M2X7P7_PSESJ</name>
<dbReference type="Gene3D" id="3.40.47.10">
    <property type="match status" value="2"/>
</dbReference>
<reference evidence="1 2" key="1">
    <citation type="submission" date="2018-08" db="EMBL/GenBank/DDBJ databases">
        <title>Recombination of ecologically and evolutionarily significant loci maintains genetic cohesion in the Pseudomonas syringae species complex.</title>
        <authorList>
            <person name="Dillon M."/>
            <person name="Thakur S."/>
            <person name="Almeida R.N.D."/>
            <person name="Weir B.S."/>
            <person name="Guttman D.S."/>
        </authorList>
    </citation>
    <scope>NUCLEOTIDE SEQUENCE [LARGE SCALE GENOMIC DNA]</scope>
    <source>
        <strain evidence="1 2">ICMP 2788</strain>
    </source>
</reference>
<comment type="caution">
    <text evidence="1">The sequence shown here is derived from an EMBL/GenBank/DDBJ whole genome shotgun (WGS) entry which is preliminary data.</text>
</comment>
<dbReference type="RefSeq" id="WP_003349391.1">
    <property type="nucleotide sequence ID" value="NZ_QJTX01000027.1"/>
</dbReference>